<sequence length="37" mass="3959">MGFTLYITHGGAGLFTGATDVSMRLPIMSGRSDLQKQ</sequence>
<accession>A0A839DWS6</accession>
<protein>
    <submittedName>
        <fullName evidence="1">Uncharacterized protein</fullName>
    </submittedName>
</protein>
<organism evidence="1 2">
    <name type="scientific">Halosaccharopolyspora lacisalsi</name>
    <dbReference type="NCBI Taxonomy" id="1000566"/>
    <lineage>
        <taxon>Bacteria</taxon>
        <taxon>Bacillati</taxon>
        <taxon>Actinomycetota</taxon>
        <taxon>Actinomycetes</taxon>
        <taxon>Pseudonocardiales</taxon>
        <taxon>Pseudonocardiaceae</taxon>
        <taxon>Halosaccharopolyspora</taxon>
    </lineage>
</organism>
<keyword evidence="2" id="KW-1185">Reference proteome</keyword>
<comment type="caution">
    <text evidence="1">The sequence shown here is derived from an EMBL/GenBank/DDBJ whole genome shotgun (WGS) entry which is preliminary data.</text>
</comment>
<evidence type="ECO:0000313" key="2">
    <source>
        <dbReference type="Proteomes" id="UP000569329"/>
    </source>
</evidence>
<dbReference type="EMBL" id="JACGWZ010000003">
    <property type="protein sequence ID" value="MBA8825483.1"/>
    <property type="molecule type" value="Genomic_DNA"/>
</dbReference>
<dbReference type="Proteomes" id="UP000569329">
    <property type="component" value="Unassembled WGS sequence"/>
</dbReference>
<reference evidence="1 2" key="1">
    <citation type="submission" date="2020-07" db="EMBL/GenBank/DDBJ databases">
        <title>Sequencing the genomes of 1000 actinobacteria strains.</title>
        <authorList>
            <person name="Klenk H.-P."/>
        </authorList>
    </citation>
    <scope>NUCLEOTIDE SEQUENCE [LARGE SCALE GENOMIC DNA]</scope>
    <source>
        <strain evidence="1 2">DSM 45975</strain>
    </source>
</reference>
<gene>
    <name evidence="1" type="ORF">FHX42_002834</name>
</gene>
<evidence type="ECO:0000313" key="1">
    <source>
        <dbReference type="EMBL" id="MBA8825483.1"/>
    </source>
</evidence>
<dbReference type="AlphaFoldDB" id="A0A839DWS6"/>
<name>A0A839DWS6_9PSEU</name>
<proteinExistence type="predicted"/>